<dbReference type="GO" id="GO:0030091">
    <property type="term" value="P:protein repair"/>
    <property type="evidence" value="ECO:0007669"/>
    <property type="project" value="UniProtKB-UniRule"/>
</dbReference>
<accession>A0A6L7HWR7</accession>
<keyword evidence="8" id="KW-0285">Flavoprotein</keyword>
<comment type="subcellular location">
    <subcellularLocation>
        <location evidence="8">Cell membrane</location>
        <topology evidence="8">Multi-pass membrane protein</topology>
    </subcellularLocation>
    <subcellularLocation>
        <location evidence="1">Membrane</location>
        <topology evidence="1">Multi-pass membrane protein</topology>
    </subcellularLocation>
</comment>
<organism evidence="10 11">
    <name type="scientific">Shewanella insulae</name>
    <dbReference type="NCBI Taxonomy" id="2681496"/>
    <lineage>
        <taxon>Bacteria</taxon>
        <taxon>Pseudomonadati</taxon>
        <taxon>Pseudomonadota</taxon>
        <taxon>Gammaproteobacteria</taxon>
        <taxon>Alteromonadales</taxon>
        <taxon>Shewanellaceae</taxon>
        <taxon>Shewanella</taxon>
    </lineage>
</organism>
<dbReference type="GO" id="GO:0010181">
    <property type="term" value="F:FMN binding"/>
    <property type="evidence" value="ECO:0007669"/>
    <property type="project" value="UniProtKB-UniRule"/>
</dbReference>
<dbReference type="GO" id="GO:0020037">
    <property type="term" value="F:heme binding"/>
    <property type="evidence" value="ECO:0007669"/>
    <property type="project" value="UniProtKB-UniRule"/>
</dbReference>
<dbReference type="EMBL" id="WRPA01000001">
    <property type="protein sequence ID" value="MXR67501.1"/>
    <property type="molecule type" value="Genomic_DNA"/>
</dbReference>
<feature type="transmembrane region" description="Helical" evidence="8">
    <location>
        <begin position="12"/>
        <end position="32"/>
    </location>
</feature>
<dbReference type="PANTHER" id="PTHR36964">
    <property type="entry name" value="PROTEIN-METHIONINE-SULFOXIDE REDUCTASE HEME-BINDING SUBUNIT MSRQ"/>
    <property type="match status" value="1"/>
</dbReference>
<dbReference type="InterPro" id="IPR022837">
    <property type="entry name" value="MsrQ-like"/>
</dbReference>
<keyword evidence="7 8" id="KW-0472">Membrane</keyword>
<dbReference type="NCBIfam" id="NF003831">
    <property type="entry name" value="PRK05419.1-2"/>
    <property type="match status" value="1"/>
</dbReference>
<reference evidence="10 11" key="1">
    <citation type="submission" date="2019-12" db="EMBL/GenBank/DDBJ databases">
        <title>Shewanella insulae sp. nov., isolated from a tidal flat.</title>
        <authorList>
            <person name="Yoon J.-H."/>
        </authorList>
    </citation>
    <scope>NUCLEOTIDE SEQUENCE [LARGE SCALE GENOMIC DNA]</scope>
    <source>
        <strain evidence="10 11">JBTF-M18</strain>
    </source>
</reference>
<evidence type="ECO:0000256" key="7">
    <source>
        <dbReference type="ARBA" id="ARBA00023136"/>
    </source>
</evidence>
<comment type="cofactor">
    <cofactor evidence="8">
        <name>FMN</name>
        <dbReference type="ChEBI" id="CHEBI:58210"/>
    </cofactor>
    <text evidence="8">Binds 1 FMN per subunit.</text>
</comment>
<dbReference type="PANTHER" id="PTHR36964:SF1">
    <property type="entry name" value="PROTEIN-METHIONINE-SULFOXIDE REDUCTASE HEME-BINDING SUBUNIT MSRQ"/>
    <property type="match status" value="1"/>
</dbReference>
<evidence type="ECO:0000256" key="1">
    <source>
        <dbReference type="ARBA" id="ARBA00004141"/>
    </source>
</evidence>
<keyword evidence="6 8" id="KW-0408">Iron</keyword>
<keyword evidence="8" id="KW-1003">Cell membrane</keyword>
<dbReference type="GO" id="GO:0046872">
    <property type="term" value="F:metal ion binding"/>
    <property type="evidence" value="ECO:0007669"/>
    <property type="project" value="UniProtKB-KW"/>
</dbReference>
<dbReference type="Proteomes" id="UP000474778">
    <property type="component" value="Unassembled WGS sequence"/>
</dbReference>
<name>A0A6L7HWR7_9GAMM</name>
<evidence type="ECO:0000313" key="11">
    <source>
        <dbReference type="Proteomes" id="UP000474778"/>
    </source>
</evidence>
<keyword evidence="2 8" id="KW-0813">Transport</keyword>
<keyword evidence="8" id="KW-0249">Electron transport</keyword>
<comment type="function">
    <text evidence="8">Part of the MsrPQ system that repairs oxidized periplasmic proteins containing methionine sulfoxide residues (Met-O), using respiratory chain electrons. Thus protects these proteins from oxidative-stress damage caused by reactive species of oxygen and chlorine generated by the host defense mechanisms. MsrPQ is essential for the maintenance of envelope integrity under bleach stress, rescuing a wide series of structurally unrelated periplasmic proteins from methionine oxidation. MsrQ provides electrons for reduction to the reductase catalytic subunit MsrP, using the quinone pool of the respiratory chain.</text>
</comment>
<gene>
    <name evidence="8 10" type="primary">msrQ</name>
    <name evidence="10" type="ORF">GNT65_02280</name>
</gene>
<feature type="transmembrane region" description="Helical" evidence="8">
    <location>
        <begin position="173"/>
        <end position="193"/>
    </location>
</feature>
<dbReference type="GO" id="GO:0005886">
    <property type="term" value="C:plasma membrane"/>
    <property type="evidence" value="ECO:0007669"/>
    <property type="project" value="UniProtKB-SubCell"/>
</dbReference>
<keyword evidence="5 8" id="KW-1133">Transmembrane helix</keyword>
<dbReference type="HAMAP" id="MF_01207">
    <property type="entry name" value="MsrQ"/>
    <property type="match status" value="1"/>
</dbReference>
<comment type="similarity">
    <text evidence="8">Belongs to the MsrQ family.</text>
</comment>
<evidence type="ECO:0000256" key="2">
    <source>
        <dbReference type="ARBA" id="ARBA00022448"/>
    </source>
</evidence>
<feature type="transmembrane region" description="Helical" evidence="8">
    <location>
        <begin position="83"/>
        <end position="105"/>
    </location>
</feature>
<comment type="caution">
    <text evidence="10">The sequence shown here is derived from an EMBL/GenBank/DDBJ whole genome shotgun (WGS) entry which is preliminary data.</text>
</comment>
<keyword evidence="8" id="KW-0288">FMN</keyword>
<evidence type="ECO:0000256" key="8">
    <source>
        <dbReference type="HAMAP-Rule" id="MF_01207"/>
    </source>
</evidence>
<evidence type="ECO:0000259" key="9">
    <source>
        <dbReference type="Pfam" id="PF01794"/>
    </source>
</evidence>
<keyword evidence="8" id="KW-0479">Metal-binding</keyword>
<dbReference type="GO" id="GO:0016679">
    <property type="term" value="F:oxidoreductase activity, acting on diphenols and related substances as donors"/>
    <property type="evidence" value="ECO:0007669"/>
    <property type="project" value="TreeGrafter"/>
</dbReference>
<dbReference type="GO" id="GO:0009055">
    <property type="term" value="F:electron transfer activity"/>
    <property type="evidence" value="ECO:0007669"/>
    <property type="project" value="UniProtKB-UniRule"/>
</dbReference>
<evidence type="ECO:0000256" key="3">
    <source>
        <dbReference type="ARBA" id="ARBA00022617"/>
    </source>
</evidence>
<feature type="transmembrane region" description="Helical" evidence="8">
    <location>
        <begin position="117"/>
        <end position="138"/>
    </location>
</feature>
<comment type="subunit">
    <text evidence="8">Heterodimer of a catalytic subunit (MsrP) and a heme-binding subunit (MsrQ).</text>
</comment>
<protein>
    <recommendedName>
        <fullName evidence="8">Protein-methionine-sulfoxide reductase heme-binding subunit MsrQ</fullName>
    </recommendedName>
    <alternativeName>
        <fullName evidence="8">Flavocytochrome MsrQ</fullName>
    </alternativeName>
</protein>
<keyword evidence="11" id="KW-1185">Reference proteome</keyword>
<keyword evidence="3 8" id="KW-0349">Heme</keyword>
<evidence type="ECO:0000256" key="5">
    <source>
        <dbReference type="ARBA" id="ARBA00022989"/>
    </source>
</evidence>
<dbReference type="AlphaFoldDB" id="A0A6L7HWR7"/>
<feature type="transmembrane region" description="Helical" evidence="8">
    <location>
        <begin position="44"/>
        <end position="62"/>
    </location>
</feature>
<sequence>MFRLQARHLLPIKIAFHLVALVPLAVLVWRVLNDQLGGDPVQYIIHYTGMGALNALVAVLLISPLAKHFKLGLLMQTRRLVGLYVFAYASLHILAFLSLDLLFAWQLLLSEIVKRPYILVGATAYLILLLLAITSFAKVKRAMGRRWQQLHNWVYLVALLAPIHFYWSVKSEVIEPSLYLGGFVILLMIRVNLRLLQRRFSFRTG</sequence>
<evidence type="ECO:0000256" key="6">
    <source>
        <dbReference type="ARBA" id="ARBA00023004"/>
    </source>
</evidence>
<feature type="domain" description="Ferric oxidoreductase" evidence="9">
    <location>
        <begin position="50"/>
        <end position="161"/>
    </location>
</feature>
<comment type="cofactor">
    <cofactor evidence="8">
        <name>heme b</name>
        <dbReference type="ChEBI" id="CHEBI:60344"/>
    </cofactor>
    <text evidence="8">Binds 1 heme b (iron(II)-protoporphyrin IX) group per subunit.</text>
</comment>
<keyword evidence="4 8" id="KW-0812">Transmembrane</keyword>
<evidence type="ECO:0000256" key="4">
    <source>
        <dbReference type="ARBA" id="ARBA00022692"/>
    </source>
</evidence>
<evidence type="ECO:0000313" key="10">
    <source>
        <dbReference type="EMBL" id="MXR67501.1"/>
    </source>
</evidence>
<feature type="transmembrane region" description="Helical" evidence="8">
    <location>
        <begin position="150"/>
        <end position="167"/>
    </location>
</feature>
<dbReference type="RefSeq" id="WP_160793481.1">
    <property type="nucleotide sequence ID" value="NZ_WRPA01000001.1"/>
</dbReference>
<dbReference type="Pfam" id="PF01794">
    <property type="entry name" value="Ferric_reduct"/>
    <property type="match status" value="1"/>
</dbReference>
<dbReference type="InterPro" id="IPR013130">
    <property type="entry name" value="Fe3_Rdtase_TM_dom"/>
</dbReference>
<proteinExistence type="inferred from homology"/>